<dbReference type="AlphaFoldDB" id="A0A174PE25"/>
<protein>
    <submittedName>
        <fullName evidence="1">Uncharacterized protein</fullName>
    </submittedName>
</protein>
<dbReference type="Proteomes" id="UP000095762">
    <property type="component" value="Unassembled WGS sequence"/>
</dbReference>
<reference evidence="1 2" key="1">
    <citation type="submission" date="2015-09" db="EMBL/GenBank/DDBJ databases">
        <authorList>
            <consortium name="Pathogen Informatics"/>
        </authorList>
    </citation>
    <scope>NUCLEOTIDE SEQUENCE [LARGE SCALE GENOMIC DNA]</scope>
    <source>
        <strain evidence="1 2">2789STDY5834957</strain>
    </source>
</reference>
<dbReference type="RefSeq" id="WP_055059065.1">
    <property type="nucleotide sequence ID" value="NZ_CZBP01000001.1"/>
</dbReference>
<gene>
    <name evidence="1" type="ORF">ERS852569_00017</name>
</gene>
<organism evidence="1 2">
    <name type="scientific">Blautia obeum</name>
    <dbReference type="NCBI Taxonomy" id="40520"/>
    <lineage>
        <taxon>Bacteria</taxon>
        <taxon>Bacillati</taxon>
        <taxon>Bacillota</taxon>
        <taxon>Clostridia</taxon>
        <taxon>Lachnospirales</taxon>
        <taxon>Lachnospiraceae</taxon>
        <taxon>Blautia</taxon>
    </lineage>
</organism>
<dbReference type="EMBL" id="CZBP01000001">
    <property type="protein sequence ID" value="CUP57297.1"/>
    <property type="molecule type" value="Genomic_DNA"/>
</dbReference>
<evidence type="ECO:0000313" key="2">
    <source>
        <dbReference type="Proteomes" id="UP000095762"/>
    </source>
</evidence>
<accession>A0A174PE25</accession>
<evidence type="ECO:0000313" key="1">
    <source>
        <dbReference type="EMBL" id="CUP57297.1"/>
    </source>
</evidence>
<sequence length="168" mass="19225">MIKDYPFASNGKSCMISISAEERPSLKLTIEASSPMDILDIYQDEYGVFFAKYFNSSVEKIEIEGIDAREILYDLKDLRQSAEAERKAKESLHREAIIQGKEPLDIVFRSEGDWKGYIARGVSGSVLYSLNCADLHPKYGYIVREGFEKKDISEIRAYHRNLVENTQI</sequence>
<proteinExistence type="predicted"/>
<name>A0A174PE25_9FIRM</name>